<evidence type="ECO:0000313" key="2">
    <source>
        <dbReference type="Proteomes" id="UP000322667"/>
    </source>
</evidence>
<dbReference type="AlphaFoldDB" id="A0A5D2IRE7"/>
<dbReference type="EMBL" id="CM017633">
    <property type="protein sequence ID" value="TYH45181.1"/>
    <property type="molecule type" value="Genomic_DNA"/>
</dbReference>
<name>A0A5D2IRE7_GOSTO</name>
<dbReference type="Proteomes" id="UP000322667">
    <property type="component" value="Chromosome D11"/>
</dbReference>
<evidence type="ECO:0000313" key="1">
    <source>
        <dbReference type="EMBL" id="TYH45181.1"/>
    </source>
</evidence>
<keyword evidence="2" id="KW-1185">Reference proteome</keyword>
<organism evidence="1 2">
    <name type="scientific">Gossypium tomentosum</name>
    <name type="common">Hawaiian cotton</name>
    <name type="synonym">Gossypium sandvicense</name>
    <dbReference type="NCBI Taxonomy" id="34277"/>
    <lineage>
        <taxon>Eukaryota</taxon>
        <taxon>Viridiplantae</taxon>
        <taxon>Streptophyta</taxon>
        <taxon>Embryophyta</taxon>
        <taxon>Tracheophyta</taxon>
        <taxon>Spermatophyta</taxon>
        <taxon>Magnoliopsida</taxon>
        <taxon>eudicotyledons</taxon>
        <taxon>Gunneridae</taxon>
        <taxon>Pentapetalae</taxon>
        <taxon>rosids</taxon>
        <taxon>malvids</taxon>
        <taxon>Malvales</taxon>
        <taxon>Malvaceae</taxon>
        <taxon>Malvoideae</taxon>
        <taxon>Gossypium</taxon>
    </lineage>
</organism>
<gene>
    <name evidence="1" type="ORF">ES332_D11G246700v1</name>
</gene>
<accession>A0A5D2IRE7</accession>
<sequence>MLLLQTEIKRYYEGQSSMLESRPSDPEPPDPKPIWSFFCQKLYQTESSPSCSLLVVYGFYPHLRLTIKYSKKVGTVYKYPSRKPRALLKDMITIFFPSTTERTYNIRGHSFMSEIY</sequence>
<proteinExistence type="predicted"/>
<protein>
    <submittedName>
        <fullName evidence="1">Uncharacterized protein</fullName>
    </submittedName>
</protein>
<reference evidence="1 2" key="1">
    <citation type="submission" date="2019-07" db="EMBL/GenBank/DDBJ databases">
        <title>WGS assembly of Gossypium tomentosum.</title>
        <authorList>
            <person name="Chen Z.J."/>
            <person name="Sreedasyam A."/>
            <person name="Ando A."/>
            <person name="Song Q."/>
            <person name="De L."/>
            <person name="Hulse-Kemp A."/>
            <person name="Ding M."/>
            <person name="Ye W."/>
            <person name="Kirkbride R."/>
            <person name="Jenkins J."/>
            <person name="Plott C."/>
            <person name="Lovell J."/>
            <person name="Lin Y.-M."/>
            <person name="Vaughn R."/>
            <person name="Liu B."/>
            <person name="Li W."/>
            <person name="Simpson S."/>
            <person name="Scheffler B."/>
            <person name="Saski C."/>
            <person name="Grover C."/>
            <person name="Hu G."/>
            <person name="Conover J."/>
            <person name="Carlson J."/>
            <person name="Shu S."/>
            <person name="Boston L."/>
            <person name="Williams M."/>
            <person name="Peterson D."/>
            <person name="Mcgee K."/>
            <person name="Jones D."/>
            <person name="Wendel J."/>
            <person name="Stelly D."/>
            <person name="Grimwood J."/>
            <person name="Schmutz J."/>
        </authorList>
    </citation>
    <scope>NUCLEOTIDE SEQUENCE [LARGE SCALE GENOMIC DNA]</scope>
    <source>
        <strain evidence="1">7179.01</strain>
    </source>
</reference>